<gene>
    <name evidence="2" type="primary">LOC107070896</name>
</gene>
<dbReference type="PANTHER" id="PTHR14520:SF4">
    <property type="entry name" value="LARGE RIBOSOMAL SUBUNIT PROTEIN ML63"/>
    <property type="match status" value="1"/>
</dbReference>
<sequence length="104" mass="12672">MRLTAFLLKNKKILPYRFRGKYRKVWEPKFEDLLKLRHDFEREERNMLILRHPYLTLEQSSGHMKHIPKIRTGVLFGNKKNEKFAKMITIEERLSSLKVTEAWE</sequence>
<dbReference type="GeneID" id="107070896"/>
<accession>A0ABM1IXJ5</accession>
<evidence type="ECO:0000313" key="2">
    <source>
        <dbReference type="RefSeq" id="XP_015184932.1"/>
    </source>
</evidence>
<reference evidence="2" key="1">
    <citation type="submission" date="2025-08" db="UniProtKB">
        <authorList>
            <consortium name="RefSeq"/>
        </authorList>
    </citation>
    <scope>IDENTIFICATION</scope>
    <source>
        <tissue evidence="2">Whole body</tissue>
    </source>
</reference>
<evidence type="ECO:0000313" key="1">
    <source>
        <dbReference type="Proteomes" id="UP000694924"/>
    </source>
</evidence>
<protein>
    <submittedName>
        <fullName evidence="2">Uncharacterized protein LOC107070896</fullName>
    </submittedName>
</protein>
<dbReference type="Proteomes" id="UP000694924">
    <property type="component" value="Unplaced"/>
</dbReference>
<dbReference type="PANTHER" id="PTHR14520">
    <property type="entry name" value="MITOCHONDRIAL RIBOSOMAL PROTEIN 63"/>
    <property type="match status" value="1"/>
</dbReference>
<dbReference type="Pfam" id="PF14978">
    <property type="entry name" value="MRP-63"/>
    <property type="match status" value="1"/>
</dbReference>
<proteinExistence type="predicted"/>
<keyword evidence="1" id="KW-1185">Reference proteome</keyword>
<organism evidence="1 2">
    <name type="scientific">Polistes dominula</name>
    <name type="common">European paper wasp</name>
    <name type="synonym">Vespa dominula</name>
    <dbReference type="NCBI Taxonomy" id="743375"/>
    <lineage>
        <taxon>Eukaryota</taxon>
        <taxon>Metazoa</taxon>
        <taxon>Ecdysozoa</taxon>
        <taxon>Arthropoda</taxon>
        <taxon>Hexapoda</taxon>
        <taxon>Insecta</taxon>
        <taxon>Pterygota</taxon>
        <taxon>Neoptera</taxon>
        <taxon>Endopterygota</taxon>
        <taxon>Hymenoptera</taxon>
        <taxon>Apocrita</taxon>
        <taxon>Aculeata</taxon>
        <taxon>Vespoidea</taxon>
        <taxon>Vespidae</taxon>
        <taxon>Polistinae</taxon>
        <taxon>Polistini</taxon>
        <taxon>Polistes</taxon>
    </lineage>
</organism>
<dbReference type="InterPro" id="IPR016576">
    <property type="entry name" value="Ribosomal_mL63"/>
</dbReference>
<name>A0ABM1IXJ5_POLDO</name>
<dbReference type="RefSeq" id="XP_015184932.1">
    <property type="nucleotide sequence ID" value="XM_015329446.1"/>
</dbReference>